<dbReference type="GO" id="GO:0005886">
    <property type="term" value="C:plasma membrane"/>
    <property type="evidence" value="ECO:0007669"/>
    <property type="project" value="TreeGrafter"/>
</dbReference>
<dbReference type="InterPro" id="IPR036458">
    <property type="entry name" value="Na:dicarbo_symporter_sf"/>
</dbReference>
<feature type="transmembrane region" description="Helical" evidence="6">
    <location>
        <begin position="43"/>
        <end position="64"/>
    </location>
</feature>
<feature type="transmembrane region" description="Helical" evidence="6">
    <location>
        <begin position="12"/>
        <end position="31"/>
    </location>
</feature>
<sequence length="419" mass="45404">MEKMSKTEKKKLGLIPKLLIAIGLGTLAGLYMPQWFVKTAVTFSSMFGAFLNFVIPLMIIAFVTKGIADLGEGAGKLLLVTVVIAYASTLIGGSLSYVMSSNIFPAFISPDQVSKIQASTKIVMDPFFEVPIKPFFDVTSSIIFAFMMGIAISWLRKQGKGEFCYGLVGEFNDIITKVLSTAIVPLLPFFIFGNFSKMAFTGSVFAVLSIFWKIFLCVIALHLIYVSVLFVISGIYTKKNPVKLIKNQIKGYLTAIGTQSSVATIPVNLECAKQNSVSKSIRDFVIPLGATVHMPGSMITITACTFTILTMYGMNHSYLLMLRYMAILGIAMVAAPGAPGGAVMSALPFLPVVGIPSEGELASLLITLYLTQDSFGTAANISGDTAISVAIDKIFNRHIVKNDEYKDGFNEKVINEEDL</sequence>
<dbReference type="Gene3D" id="1.10.3860.10">
    <property type="entry name" value="Sodium:dicarboxylate symporter"/>
    <property type="match status" value="1"/>
</dbReference>
<dbReference type="eggNOG" id="COG1301">
    <property type="taxonomic scope" value="Bacteria"/>
</dbReference>
<dbReference type="InterPro" id="IPR001991">
    <property type="entry name" value="Na-dicarboxylate_symporter"/>
</dbReference>
<keyword evidence="4 6" id="KW-1133">Transmembrane helix</keyword>
<evidence type="ECO:0000313" key="7">
    <source>
        <dbReference type="EMBL" id="EFH92686.1"/>
    </source>
</evidence>
<evidence type="ECO:0000256" key="3">
    <source>
        <dbReference type="ARBA" id="ARBA00022692"/>
    </source>
</evidence>
<dbReference type="AlphaFoldDB" id="D6SB36"/>
<dbReference type="SUPFAM" id="SSF118215">
    <property type="entry name" value="Proton glutamate symport protein"/>
    <property type="match status" value="1"/>
</dbReference>
<keyword evidence="5 6" id="KW-0472">Membrane</keyword>
<feature type="transmembrane region" description="Helical" evidence="6">
    <location>
        <begin position="76"/>
        <end position="99"/>
    </location>
</feature>
<evidence type="ECO:0000256" key="4">
    <source>
        <dbReference type="ARBA" id="ARBA00022989"/>
    </source>
</evidence>
<name>D6SB36_FINMA</name>
<reference evidence="7" key="1">
    <citation type="submission" date="2010-05" db="EMBL/GenBank/DDBJ databases">
        <authorList>
            <person name="Muzny D."/>
            <person name="Qin X."/>
            <person name="Buhay C."/>
            <person name="Dugan-Rocha S."/>
            <person name="Ding Y."/>
            <person name="Chen G."/>
            <person name="Hawes A."/>
            <person name="Holder M."/>
            <person name="Jhangiani S."/>
            <person name="Johnson A."/>
            <person name="Khan Z."/>
            <person name="Li Z."/>
            <person name="Liu W."/>
            <person name="Liu X."/>
            <person name="Perez L."/>
            <person name="Shen H."/>
            <person name="Wang Q."/>
            <person name="Watt J."/>
            <person name="Xi L."/>
            <person name="Xin Y."/>
            <person name="Zhou J."/>
            <person name="Deng J."/>
            <person name="Jiang H."/>
            <person name="Liu Y."/>
            <person name="Qu J."/>
            <person name="Song X.-Z."/>
            <person name="Zhang L."/>
            <person name="Villasana D."/>
            <person name="Johnson A."/>
            <person name="Liu J."/>
            <person name="Liyanage D."/>
            <person name="Lorensuhewa L."/>
            <person name="Robinson T."/>
            <person name="Song A."/>
            <person name="Song B.-B."/>
            <person name="Dinh H."/>
            <person name="Thornton R."/>
            <person name="Coyle M."/>
            <person name="Francisco L."/>
            <person name="Jackson L."/>
            <person name="Javaid M."/>
            <person name="Korchina V."/>
            <person name="Kovar C."/>
            <person name="Mata R."/>
            <person name="Mathew T."/>
            <person name="Ngo R."/>
            <person name="Nguyen L."/>
            <person name="Nguyen N."/>
            <person name="Okwuonu G."/>
            <person name="Ongeri F."/>
            <person name="Pham C."/>
            <person name="Simmons D."/>
            <person name="Wilczek-Boney K."/>
            <person name="Hale W."/>
            <person name="Jakkamsetti A."/>
            <person name="Pham P."/>
            <person name="Ruth R."/>
            <person name="San Lucas F."/>
            <person name="Warren J."/>
            <person name="Zhang J."/>
            <person name="Zhao Z."/>
            <person name="Zhou C."/>
            <person name="Zhu D."/>
            <person name="Lee S."/>
            <person name="Bess C."/>
            <person name="Blankenburg K."/>
            <person name="Forbes L."/>
            <person name="Fu Q."/>
            <person name="Gubbala S."/>
            <person name="Hirani K."/>
            <person name="Jayaseelan J.C."/>
            <person name="Lara F."/>
            <person name="Munidasa M."/>
            <person name="Palculict T."/>
            <person name="Patil S."/>
            <person name="Pu L.-L."/>
            <person name="Saada N."/>
            <person name="Tang L."/>
            <person name="Weissenberger G."/>
            <person name="Zhu Y."/>
            <person name="Hemphill L."/>
            <person name="Shang Y."/>
            <person name="Youmans B."/>
            <person name="Ayvaz T."/>
            <person name="Ross M."/>
            <person name="Santibanez J."/>
            <person name="Aqrawi P."/>
            <person name="Gross S."/>
            <person name="Joshi V."/>
            <person name="Fowler G."/>
            <person name="Nazareth L."/>
            <person name="Reid J."/>
            <person name="Worley K."/>
            <person name="Petrosino J."/>
            <person name="Highlander S."/>
            <person name="Gibbs R."/>
        </authorList>
    </citation>
    <scope>NUCLEOTIDE SEQUENCE [LARGE SCALE GENOMIC DNA]</scope>
    <source>
        <strain evidence="7">ATCC 53516</strain>
    </source>
</reference>
<feature type="transmembrane region" description="Helical" evidence="6">
    <location>
        <begin position="135"/>
        <end position="155"/>
    </location>
</feature>
<evidence type="ECO:0000256" key="2">
    <source>
        <dbReference type="ARBA" id="ARBA00022448"/>
    </source>
</evidence>
<evidence type="ECO:0000256" key="5">
    <source>
        <dbReference type="ARBA" id="ARBA00023136"/>
    </source>
</evidence>
<dbReference type="HOGENOM" id="CLU_035303_0_0_9"/>
<dbReference type="EMBL" id="ACHM02000003">
    <property type="protein sequence ID" value="EFH92686.1"/>
    <property type="molecule type" value="Genomic_DNA"/>
</dbReference>
<protein>
    <submittedName>
        <fullName evidence="7">Transporter, dicarboxylate/amino acid:cation Na+/H+ symporter family protein</fullName>
    </submittedName>
</protein>
<dbReference type="PANTHER" id="PTHR42865">
    <property type="entry name" value="PROTON/GLUTAMATE-ASPARTATE SYMPORTER"/>
    <property type="match status" value="1"/>
</dbReference>
<keyword evidence="3 6" id="KW-0812">Transmembrane</keyword>
<evidence type="ECO:0000256" key="6">
    <source>
        <dbReference type="SAM" id="Phobius"/>
    </source>
</evidence>
<dbReference type="GO" id="GO:0032329">
    <property type="term" value="P:serine transport"/>
    <property type="evidence" value="ECO:0007669"/>
    <property type="project" value="TreeGrafter"/>
</dbReference>
<dbReference type="STRING" id="525282.HMPREF0391_11658"/>
<organism evidence="7">
    <name type="scientific">Finegoldia magna ATCC 53516</name>
    <dbReference type="NCBI Taxonomy" id="525282"/>
    <lineage>
        <taxon>Bacteria</taxon>
        <taxon>Bacillati</taxon>
        <taxon>Bacillota</taxon>
        <taxon>Tissierellia</taxon>
        <taxon>Tissierellales</taxon>
        <taxon>Peptoniphilaceae</taxon>
        <taxon>Finegoldia</taxon>
    </lineage>
</organism>
<evidence type="ECO:0000256" key="1">
    <source>
        <dbReference type="ARBA" id="ARBA00004141"/>
    </source>
</evidence>
<feature type="transmembrane region" description="Helical" evidence="6">
    <location>
        <begin position="318"/>
        <end position="338"/>
    </location>
</feature>
<dbReference type="Pfam" id="PF00375">
    <property type="entry name" value="SDF"/>
    <property type="match status" value="1"/>
</dbReference>
<proteinExistence type="predicted"/>
<gene>
    <name evidence="7" type="ORF">HMPREF0391_11658</name>
</gene>
<feature type="transmembrane region" description="Helical" evidence="6">
    <location>
        <begin position="210"/>
        <end position="236"/>
    </location>
</feature>
<dbReference type="PANTHER" id="PTHR42865:SF8">
    <property type="entry name" value="SERINE_THREONINE TRANSPORTER SSTT"/>
    <property type="match status" value="1"/>
</dbReference>
<dbReference type="GO" id="GO:0005295">
    <property type="term" value="F:neutral L-amino acid:sodium symporter activity"/>
    <property type="evidence" value="ECO:0007669"/>
    <property type="project" value="TreeGrafter"/>
</dbReference>
<keyword evidence="2" id="KW-0813">Transport</keyword>
<accession>D6SB36</accession>
<dbReference type="Proteomes" id="UP000004063">
    <property type="component" value="Chromosome"/>
</dbReference>
<comment type="caution">
    <text evidence="7">The sequence shown here is derived from an EMBL/GenBank/DDBJ whole genome shotgun (WGS) entry which is preliminary data.</text>
</comment>
<comment type="subcellular location">
    <subcellularLocation>
        <location evidence="1">Membrane</location>
        <topology evidence="1">Multi-pass membrane protein</topology>
    </subcellularLocation>
</comment>
<feature type="transmembrane region" description="Helical" evidence="6">
    <location>
        <begin position="284"/>
        <end position="312"/>
    </location>
</feature>